<reference evidence="1 2" key="1">
    <citation type="journal article" date="2014" name="PLoS Genet.">
        <title>The Genome of Spironucleus salmonicida Highlights a Fish Pathogen Adapted to Fluctuating Environments.</title>
        <authorList>
            <person name="Xu F."/>
            <person name="Jerlstrom-Hultqvist J."/>
            <person name="Einarsson E."/>
            <person name="Astvaldsson A."/>
            <person name="Svard S.G."/>
            <person name="Andersson J.O."/>
        </authorList>
    </citation>
    <scope>NUCLEOTIDE SEQUENCE</scope>
    <source>
        <strain evidence="2">ATCC 50377</strain>
    </source>
</reference>
<evidence type="ECO:0000313" key="2">
    <source>
        <dbReference type="EMBL" id="KAH0572240.1"/>
    </source>
</evidence>
<reference evidence="2" key="2">
    <citation type="submission" date="2020-12" db="EMBL/GenBank/DDBJ databases">
        <title>New Spironucleus salmonicida genome in near-complete chromosomes.</title>
        <authorList>
            <person name="Xu F."/>
            <person name="Kurt Z."/>
            <person name="Jimenez-Gonzalez A."/>
            <person name="Astvaldsson A."/>
            <person name="Andersson J.O."/>
            <person name="Svard S.G."/>
        </authorList>
    </citation>
    <scope>NUCLEOTIDE SEQUENCE</scope>
    <source>
        <strain evidence="2">ATCC 50377</strain>
    </source>
</reference>
<dbReference type="VEuPathDB" id="GiardiaDB:SS50377_26450"/>
<organism evidence="1">
    <name type="scientific">Spironucleus salmonicida</name>
    <dbReference type="NCBI Taxonomy" id="348837"/>
    <lineage>
        <taxon>Eukaryota</taxon>
        <taxon>Metamonada</taxon>
        <taxon>Diplomonadida</taxon>
        <taxon>Hexamitidae</taxon>
        <taxon>Hexamitinae</taxon>
        <taxon>Spironucleus</taxon>
    </lineage>
</organism>
<accession>V6LA65</accession>
<evidence type="ECO:0000313" key="3">
    <source>
        <dbReference type="Proteomes" id="UP000018208"/>
    </source>
</evidence>
<dbReference type="Proteomes" id="UP000018208">
    <property type="component" value="Unassembled WGS sequence"/>
</dbReference>
<dbReference type="EMBL" id="AUWU02000006">
    <property type="protein sequence ID" value="KAH0572240.1"/>
    <property type="molecule type" value="Genomic_DNA"/>
</dbReference>
<sequence length="246" mass="28107">MSLPPGFVLEQKTFELSFTQPSQISRQYINQFTDHIHTAPSPISTNQQNYIKATAISRINKVNQQKDIILPYLLSFPVSSDLIPSAYALSFDNFAMIVSSKVEKELQRVTRLSRSAKGIQILTNLLQSDTQLKPECIQYLLHLDPMFGLLNSLKDYIIKNNIFNLVKSDIINSECIAFLPIFLASITIDEIIDLCKLPAKPITFWIYMRNIVKDMDQDQKDDLSMASLDFDGKGEEFNKFVMEIVE</sequence>
<gene>
    <name evidence="1" type="ORF">SS50377_19022</name>
    <name evidence="2" type="ORF">SS50377_26450</name>
</gene>
<evidence type="ECO:0000313" key="1">
    <source>
        <dbReference type="EMBL" id="EST41310.1"/>
    </source>
</evidence>
<protein>
    <submittedName>
        <fullName evidence="1">Uncharacterized protein</fullName>
    </submittedName>
</protein>
<keyword evidence="3" id="KW-1185">Reference proteome</keyword>
<proteinExistence type="predicted"/>
<name>V6LA65_9EUKA</name>
<dbReference type="AlphaFoldDB" id="V6LA65"/>
<dbReference type="EMBL" id="KI546170">
    <property type="protein sequence ID" value="EST41310.1"/>
    <property type="molecule type" value="Genomic_DNA"/>
</dbReference>